<sequence>MIEVGGTASQASVGSGRPGTRPARRTKKRRDSKVYQGHCSRISTSTEMSPTSQKSNSENGSHSFSSHLSKIEDQICPQFNHQQAFDLDSMGECRNNSNTDSTSFYPGSNIGPPWQASMMSYPYQSNNSPQYLEGAESVPYQNGFYVHVANNIGEPWTKVVTTDGHINAEINAMAGMGHTFGTYENLGSLSGSTPTSPESDGWILCPPVVSCSLDSNPITTTFCDPFFTDAYTMFGAPYYTPITSQPDSGALYHDAFNFPHANEPPLDVSYPDHIPPENRFPVNDPGRHLKYQAEVNPTLAIESLKAIPQVDTSFARGYSESTQLKTEMTPATPPVDSDNDSFIPFDPRLHTPSSGSPTSSRSGGSHRPSPRHLENDNHAHVFSSFSGTTRPKIQKGRQRNLTQEEKKQARDVREAKACWSCHISKTKCSPCSPGSPCEQCARLIGKRRFCKFECFNDPLESLYVFMVPDYLFGHYTRQNVEAFITRNTKSWGREKFQVQVRWGRQHYIKANVVALELQSENSEMAFHHPGRANGSGGRGLGKERSIPLGVPIDDMDDMEEDYADYVREIVQTGLGDYHIAAYFPEDSLLVKKLLRIASSYYTSGLESGSECEVLRQALEMHVATSVLEKNLALDDLSVDEVQVHLGHGYPDRAVARGVQRQIKLAFFLSQHKRINKILKEWGHMMWSIGNTAGNDSKWAVSFCVFLLMTMVMGKVRANGHYFCENKIRHKGADPTGERAKLSELLKLSEDQVFDRCKEIFHWKFKTRKGGKEACNPIRDGLEAFRGRPVDDGLKSLTYGLQSVVREFGKRESPPLFLPCAHAYNF</sequence>
<dbReference type="PANTHER" id="PTHR35392">
    <property type="entry name" value="ZN(II)2CYS6 TRANSCRIPTION FACTOR (EUROFUNG)-RELATED-RELATED"/>
    <property type="match status" value="1"/>
</dbReference>
<feature type="compositionally biased region" description="Low complexity" evidence="2">
    <location>
        <begin position="350"/>
        <end position="367"/>
    </location>
</feature>
<feature type="compositionally biased region" description="Basic residues" evidence="2">
    <location>
        <begin position="22"/>
        <end position="31"/>
    </location>
</feature>
<dbReference type="PANTHER" id="PTHR35392:SF5">
    <property type="entry name" value="ZN(2)-C6 FUNGAL-TYPE DOMAIN-CONTAINING PROTEIN"/>
    <property type="match status" value="1"/>
</dbReference>
<dbReference type="AlphaFoldDB" id="S3D055"/>
<name>S3D055_GLAL2</name>
<evidence type="ECO:0000313" key="4">
    <source>
        <dbReference type="Proteomes" id="UP000016922"/>
    </source>
</evidence>
<feature type="region of interest" description="Disordered" evidence="2">
    <location>
        <begin position="1"/>
        <end position="66"/>
    </location>
</feature>
<dbReference type="eggNOG" id="ENOG502SFBR">
    <property type="taxonomic scope" value="Eukaryota"/>
</dbReference>
<keyword evidence="4" id="KW-1185">Reference proteome</keyword>
<dbReference type="Proteomes" id="UP000016922">
    <property type="component" value="Unassembled WGS sequence"/>
</dbReference>
<dbReference type="CDD" id="cd00067">
    <property type="entry name" value="GAL4"/>
    <property type="match status" value="1"/>
</dbReference>
<accession>S3D055</accession>
<dbReference type="KEGG" id="glz:GLAREA_11979"/>
<dbReference type="EMBL" id="KE145360">
    <property type="protein sequence ID" value="EPE31897.1"/>
    <property type="molecule type" value="Genomic_DNA"/>
</dbReference>
<evidence type="ECO:0000313" key="3">
    <source>
        <dbReference type="EMBL" id="EPE31897.1"/>
    </source>
</evidence>
<dbReference type="GO" id="GO:0008270">
    <property type="term" value="F:zinc ion binding"/>
    <property type="evidence" value="ECO:0007669"/>
    <property type="project" value="InterPro"/>
</dbReference>
<proteinExistence type="predicted"/>
<dbReference type="GeneID" id="19471020"/>
<dbReference type="RefSeq" id="XP_008080952.1">
    <property type="nucleotide sequence ID" value="XM_008082761.1"/>
</dbReference>
<gene>
    <name evidence="3" type="ORF">GLAREA_11979</name>
</gene>
<dbReference type="HOGENOM" id="CLU_343244_0_0_1"/>
<protein>
    <submittedName>
        <fullName evidence="3">Uncharacterized protein</fullName>
    </submittedName>
</protein>
<dbReference type="STRING" id="1116229.S3D055"/>
<organism evidence="3 4">
    <name type="scientific">Glarea lozoyensis (strain ATCC 20868 / MF5171)</name>
    <dbReference type="NCBI Taxonomy" id="1116229"/>
    <lineage>
        <taxon>Eukaryota</taxon>
        <taxon>Fungi</taxon>
        <taxon>Dikarya</taxon>
        <taxon>Ascomycota</taxon>
        <taxon>Pezizomycotina</taxon>
        <taxon>Leotiomycetes</taxon>
        <taxon>Helotiales</taxon>
        <taxon>Helotiaceae</taxon>
        <taxon>Glarea</taxon>
    </lineage>
</organism>
<evidence type="ECO:0000256" key="1">
    <source>
        <dbReference type="ARBA" id="ARBA00023242"/>
    </source>
</evidence>
<evidence type="ECO:0000256" key="2">
    <source>
        <dbReference type="SAM" id="MobiDB-lite"/>
    </source>
</evidence>
<feature type="compositionally biased region" description="Low complexity" evidence="2">
    <location>
        <begin position="55"/>
        <end position="66"/>
    </location>
</feature>
<feature type="compositionally biased region" description="Polar residues" evidence="2">
    <location>
        <begin position="41"/>
        <end position="54"/>
    </location>
</feature>
<feature type="region of interest" description="Disordered" evidence="2">
    <location>
        <begin position="321"/>
        <end position="408"/>
    </location>
</feature>
<dbReference type="GO" id="GO:0000981">
    <property type="term" value="F:DNA-binding transcription factor activity, RNA polymerase II-specific"/>
    <property type="evidence" value="ECO:0007669"/>
    <property type="project" value="InterPro"/>
</dbReference>
<dbReference type="InterPro" id="IPR052973">
    <property type="entry name" value="Fungal_sec-metab_reg_TF"/>
</dbReference>
<dbReference type="OrthoDB" id="4226666at2759"/>
<keyword evidence="1" id="KW-0539">Nucleus</keyword>
<dbReference type="InterPro" id="IPR001138">
    <property type="entry name" value="Zn2Cys6_DnaBD"/>
</dbReference>
<reference evidence="3 4" key="1">
    <citation type="journal article" date="2013" name="BMC Genomics">
        <title>Genomics-driven discovery of the pneumocandin biosynthetic gene cluster in the fungus Glarea lozoyensis.</title>
        <authorList>
            <person name="Chen L."/>
            <person name="Yue Q."/>
            <person name="Zhang X."/>
            <person name="Xiang M."/>
            <person name="Wang C."/>
            <person name="Li S."/>
            <person name="Che Y."/>
            <person name="Ortiz-Lopez F.J."/>
            <person name="Bills G.F."/>
            <person name="Liu X."/>
            <person name="An Z."/>
        </authorList>
    </citation>
    <scope>NUCLEOTIDE SEQUENCE [LARGE SCALE GENOMIC DNA]</scope>
    <source>
        <strain evidence="4">ATCC 20868 / MF5171</strain>
    </source>
</reference>